<dbReference type="GO" id="GO:0005524">
    <property type="term" value="F:ATP binding"/>
    <property type="evidence" value="ECO:0007669"/>
    <property type="project" value="UniProtKB-UniRule"/>
</dbReference>
<evidence type="ECO:0000256" key="3">
    <source>
        <dbReference type="ARBA" id="ARBA00022840"/>
    </source>
</evidence>
<dbReference type="InterPro" id="IPR041472">
    <property type="entry name" value="BL00235/CARNS1_N"/>
</dbReference>
<protein>
    <submittedName>
        <fullName evidence="6">ATP-grasp domain-containing protein</fullName>
    </submittedName>
</protein>
<dbReference type="PANTHER" id="PTHR43585:SF2">
    <property type="entry name" value="ATP-GRASP ENZYME FSQD"/>
    <property type="match status" value="1"/>
</dbReference>
<evidence type="ECO:0000313" key="7">
    <source>
        <dbReference type="Proteomes" id="UP000280197"/>
    </source>
</evidence>
<feature type="domain" description="ATP-grasp" evidence="5">
    <location>
        <begin position="186"/>
        <end position="392"/>
    </location>
</feature>
<dbReference type="GO" id="GO:0046872">
    <property type="term" value="F:metal ion binding"/>
    <property type="evidence" value="ECO:0007669"/>
    <property type="project" value="InterPro"/>
</dbReference>
<dbReference type="InterPro" id="IPR011761">
    <property type="entry name" value="ATP-grasp"/>
</dbReference>
<dbReference type="PANTHER" id="PTHR43585">
    <property type="entry name" value="FUMIPYRROLE BIOSYNTHESIS PROTEIN C"/>
    <property type="match status" value="1"/>
</dbReference>
<keyword evidence="3 4" id="KW-0067">ATP-binding</keyword>
<proteinExistence type="predicted"/>
<keyword evidence="2 4" id="KW-0547">Nucleotide-binding</keyword>
<dbReference type="GO" id="GO:0016874">
    <property type="term" value="F:ligase activity"/>
    <property type="evidence" value="ECO:0007669"/>
    <property type="project" value="UniProtKB-KW"/>
</dbReference>
<dbReference type="Pfam" id="PF18130">
    <property type="entry name" value="ATPgrasp_N"/>
    <property type="match status" value="1"/>
</dbReference>
<dbReference type="EMBL" id="CP034463">
    <property type="protein sequence ID" value="AZP19100.1"/>
    <property type="molecule type" value="Genomic_DNA"/>
</dbReference>
<keyword evidence="1" id="KW-0436">Ligase</keyword>
<dbReference type="AlphaFoldDB" id="A0A3Q9BXQ8"/>
<organism evidence="6 7">
    <name type="scientific">Streptomyces aquilus</name>
    <dbReference type="NCBI Taxonomy" id="2548456"/>
    <lineage>
        <taxon>Bacteria</taxon>
        <taxon>Bacillati</taxon>
        <taxon>Actinomycetota</taxon>
        <taxon>Actinomycetes</taxon>
        <taxon>Kitasatosporales</taxon>
        <taxon>Streptomycetaceae</taxon>
        <taxon>Streptomyces</taxon>
    </lineage>
</organism>
<dbReference type="KEGG" id="saqu:EJC51_25335"/>
<accession>A0A3Q9BXQ8</accession>
<dbReference type="InterPro" id="IPR052032">
    <property type="entry name" value="ATP-dep_AA_Ligase"/>
</dbReference>
<keyword evidence="7" id="KW-1185">Reference proteome</keyword>
<name>A0A3Q9BXQ8_9ACTN</name>
<dbReference type="Proteomes" id="UP000280197">
    <property type="component" value="Chromosome"/>
</dbReference>
<evidence type="ECO:0000256" key="4">
    <source>
        <dbReference type="PROSITE-ProRule" id="PRU00409"/>
    </source>
</evidence>
<reference evidence="6 7" key="1">
    <citation type="submission" date="2018-12" db="EMBL/GenBank/DDBJ databases">
        <authorList>
            <person name="Li K."/>
        </authorList>
    </citation>
    <scope>NUCLEOTIDE SEQUENCE [LARGE SCALE GENOMIC DNA]</scope>
    <source>
        <strain evidence="7">CR22</strain>
    </source>
</reference>
<evidence type="ECO:0000313" key="6">
    <source>
        <dbReference type="EMBL" id="AZP19100.1"/>
    </source>
</evidence>
<sequence length="495" mass="53559">MAILGMTSMFLVREPPGKRNERAPKCVAQTCQGVFSKARCVFCAGHSCASRKVFSRRNSWPRVFAMTQQSATSRSTGDHTLLVVGGRIQTLRKAAALGIRFVLIQHQDHFVPEAAKLAEAVIIADYTDWETTRPLIEAAHTAYGFTRVVSITEPGLVPAARISDHLGLGGTTERTAELLRDKRAMRDLLAAAEETRDLSVAAAEVTNAQDLVAFGAAHGYPFVLKPADATASLGVERIDGPEQAAAAWAGVEALRARTDLQWGNFFHIERFLVEQYIAGPEFSVESFSFAGRHVVLAITEKLTGGDNGFIEFGHALPARLTAEQERSVEDTVARFLDALGLTDGAAHTELRLTPTGPKIIESHNRMGGDRIFDLLNAAYGIDVEEWIVAWQFGLIPALDARPVPERSAATRFLSARPGTVVEVQGVEEAKQLADVIDVETTVKPGDVLGELRGNWDRAGQVLTTGPDTTAAIETAEALTEQITVVTVELEQKVAA</sequence>
<dbReference type="Gene3D" id="3.30.470.20">
    <property type="entry name" value="ATP-grasp fold, B domain"/>
    <property type="match status" value="1"/>
</dbReference>
<evidence type="ECO:0000256" key="1">
    <source>
        <dbReference type="ARBA" id="ARBA00022598"/>
    </source>
</evidence>
<gene>
    <name evidence="6" type="ORF">EJC51_25335</name>
</gene>
<dbReference type="Pfam" id="PF13535">
    <property type="entry name" value="ATP-grasp_4"/>
    <property type="match status" value="1"/>
</dbReference>
<dbReference type="Pfam" id="PF18603">
    <property type="entry name" value="LAL_C2"/>
    <property type="match status" value="1"/>
</dbReference>
<dbReference type="PROSITE" id="PS50975">
    <property type="entry name" value="ATP_GRASP"/>
    <property type="match status" value="1"/>
</dbReference>
<dbReference type="SUPFAM" id="SSF56059">
    <property type="entry name" value="Glutathione synthetase ATP-binding domain-like"/>
    <property type="match status" value="1"/>
</dbReference>
<dbReference type="InterPro" id="IPR040570">
    <property type="entry name" value="LAL_C2"/>
</dbReference>
<dbReference type="Gene3D" id="3.40.50.20">
    <property type="match status" value="1"/>
</dbReference>
<evidence type="ECO:0000259" key="5">
    <source>
        <dbReference type="PROSITE" id="PS50975"/>
    </source>
</evidence>
<evidence type="ECO:0000256" key="2">
    <source>
        <dbReference type="ARBA" id="ARBA00022741"/>
    </source>
</evidence>